<dbReference type="GO" id="GO:0051539">
    <property type="term" value="F:4 iron, 4 sulfur cluster binding"/>
    <property type="evidence" value="ECO:0007669"/>
    <property type="project" value="UniProtKB-KW"/>
</dbReference>
<feature type="non-terminal residue" evidence="8">
    <location>
        <position position="85"/>
    </location>
</feature>
<keyword evidence="3" id="KW-0004">4Fe-4S</keyword>
<dbReference type="GO" id="GO:0046872">
    <property type="term" value="F:metal ion binding"/>
    <property type="evidence" value="ECO:0007669"/>
    <property type="project" value="UniProtKB-KW"/>
</dbReference>
<accession>X1R9P1</accession>
<dbReference type="SUPFAM" id="SSF56770">
    <property type="entry name" value="HydA/Nqo6-like"/>
    <property type="match status" value="1"/>
</dbReference>
<protein>
    <recommendedName>
        <fullName evidence="7">NADH:ubiquinone oxidoreductase-like 20kDa subunit domain-containing protein</fullName>
    </recommendedName>
</protein>
<evidence type="ECO:0000256" key="6">
    <source>
        <dbReference type="ARBA" id="ARBA00023014"/>
    </source>
</evidence>
<dbReference type="InterPro" id="IPR052375">
    <property type="entry name" value="Complex_I_20kDa-like"/>
</dbReference>
<dbReference type="Gene3D" id="3.40.50.12280">
    <property type="match status" value="1"/>
</dbReference>
<evidence type="ECO:0000256" key="3">
    <source>
        <dbReference type="ARBA" id="ARBA00022485"/>
    </source>
</evidence>
<comment type="cofactor">
    <cofactor evidence="1">
        <name>[4Fe-4S] cluster</name>
        <dbReference type="ChEBI" id="CHEBI:49883"/>
    </cofactor>
</comment>
<dbReference type="Pfam" id="PF01058">
    <property type="entry name" value="Oxidored_q6"/>
    <property type="match status" value="1"/>
</dbReference>
<evidence type="ECO:0000256" key="2">
    <source>
        <dbReference type="ARBA" id="ARBA00009173"/>
    </source>
</evidence>
<name>X1R9P1_9ZZZZ</name>
<comment type="caution">
    <text evidence="8">The sequence shown here is derived from an EMBL/GenBank/DDBJ whole genome shotgun (WGS) entry which is preliminary data.</text>
</comment>
<dbReference type="PANTHER" id="PTHR42989">
    <property type="entry name" value="HYDROGENASE-4 COMPONENT I"/>
    <property type="match status" value="1"/>
</dbReference>
<feature type="domain" description="NADH:ubiquinone oxidoreductase-like 20kDa subunit" evidence="7">
    <location>
        <begin position="22"/>
        <end position="85"/>
    </location>
</feature>
<evidence type="ECO:0000256" key="4">
    <source>
        <dbReference type="ARBA" id="ARBA00022723"/>
    </source>
</evidence>
<keyword evidence="6" id="KW-0411">Iron-sulfur</keyword>
<evidence type="ECO:0000256" key="1">
    <source>
        <dbReference type="ARBA" id="ARBA00001966"/>
    </source>
</evidence>
<keyword evidence="4" id="KW-0479">Metal-binding</keyword>
<dbReference type="AlphaFoldDB" id="X1R9P1"/>
<keyword evidence="5" id="KW-0408">Iron</keyword>
<dbReference type="InterPro" id="IPR006137">
    <property type="entry name" value="NADH_UbQ_OxRdtase-like_20kDa"/>
</dbReference>
<evidence type="ECO:0000259" key="7">
    <source>
        <dbReference type="Pfam" id="PF01058"/>
    </source>
</evidence>
<comment type="similarity">
    <text evidence="2">Belongs to the complex I 20 kDa subunit family.</text>
</comment>
<sequence length="85" mass="9528">MGLIRLCRKKSPWLIHFNTGGCAGCDIELVAALTPRYDLERFGIQLRGSPRHADILVVTGPVTRQAKDRIIRIYEQMPEPKAVVA</sequence>
<gene>
    <name evidence="8" type="ORF">S06H3_54625</name>
</gene>
<reference evidence="8" key="1">
    <citation type="journal article" date="2014" name="Front. Microbiol.">
        <title>High frequency of phylogenetically diverse reductive dehalogenase-homologous genes in deep subseafloor sedimentary metagenomes.</title>
        <authorList>
            <person name="Kawai M."/>
            <person name="Futagami T."/>
            <person name="Toyoda A."/>
            <person name="Takaki Y."/>
            <person name="Nishi S."/>
            <person name="Hori S."/>
            <person name="Arai W."/>
            <person name="Tsubouchi T."/>
            <person name="Morono Y."/>
            <person name="Uchiyama I."/>
            <person name="Ito T."/>
            <person name="Fujiyama A."/>
            <person name="Inagaki F."/>
            <person name="Takami H."/>
        </authorList>
    </citation>
    <scope>NUCLEOTIDE SEQUENCE</scope>
    <source>
        <strain evidence="8">Expedition CK06-06</strain>
    </source>
</reference>
<evidence type="ECO:0000313" key="8">
    <source>
        <dbReference type="EMBL" id="GAI52314.1"/>
    </source>
</evidence>
<proteinExistence type="inferred from homology"/>
<organism evidence="8">
    <name type="scientific">marine sediment metagenome</name>
    <dbReference type="NCBI Taxonomy" id="412755"/>
    <lineage>
        <taxon>unclassified sequences</taxon>
        <taxon>metagenomes</taxon>
        <taxon>ecological metagenomes</taxon>
    </lineage>
</organism>
<dbReference type="PANTHER" id="PTHR42989:SF1">
    <property type="entry name" value="FORMATE HYDROGENLYASE SUBUNIT 7-RELATED"/>
    <property type="match status" value="1"/>
</dbReference>
<evidence type="ECO:0000256" key="5">
    <source>
        <dbReference type="ARBA" id="ARBA00023004"/>
    </source>
</evidence>
<dbReference type="EMBL" id="BARV01034960">
    <property type="protein sequence ID" value="GAI52314.1"/>
    <property type="molecule type" value="Genomic_DNA"/>
</dbReference>